<dbReference type="EMBL" id="CVRI01000072">
    <property type="protein sequence ID" value="CRL07591.1"/>
    <property type="molecule type" value="Genomic_DNA"/>
</dbReference>
<evidence type="ECO:0000256" key="1">
    <source>
        <dbReference type="SAM" id="Phobius"/>
    </source>
</evidence>
<accession>A0A1J1J5C5</accession>
<evidence type="ECO:0000313" key="2">
    <source>
        <dbReference type="EMBL" id="CRL07591.1"/>
    </source>
</evidence>
<protein>
    <submittedName>
        <fullName evidence="2">CLUMA_CG020556, isoform A</fullName>
    </submittedName>
</protein>
<feature type="transmembrane region" description="Helical" evidence="1">
    <location>
        <begin position="12"/>
        <end position="29"/>
    </location>
</feature>
<reference evidence="2 3" key="1">
    <citation type="submission" date="2015-04" db="EMBL/GenBank/DDBJ databases">
        <authorList>
            <person name="Syromyatnikov M.Y."/>
            <person name="Popov V.N."/>
        </authorList>
    </citation>
    <scope>NUCLEOTIDE SEQUENCE [LARGE SCALE GENOMIC DNA]</scope>
</reference>
<organism evidence="2 3">
    <name type="scientific">Clunio marinus</name>
    <dbReference type="NCBI Taxonomy" id="568069"/>
    <lineage>
        <taxon>Eukaryota</taxon>
        <taxon>Metazoa</taxon>
        <taxon>Ecdysozoa</taxon>
        <taxon>Arthropoda</taxon>
        <taxon>Hexapoda</taxon>
        <taxon>Insecta</taxon>
        <taxon>Pterygota</taxon>
        <taxon>Neoptera</taxon>
        <taxon>Endopterygota</taxon>
        <taxon>Diptera</taxon>
        <taxon>Nematocera</taxon>
        <taxon>Chironomoidea</taxon>
        <taxon>Chironomidae</taxon>
        <taxon>Clunio</taxon>
    </lineage>
</organism>
<keyword evidence="3" id="KW-1185">Reference proteome</keyword>
<evidence type="ECO:0000313" key="3">
    <source>
        <dbReference type="Proteomes" id="UP000183832"/>
    </source>
</evidence>
<keyword evidence="1" id="KW-0472">Membrane</keyword>
<sequence>MSGSPKNLLNFVLFPLYTALGLIFGYNFSQRHHRRIIGDCANLGCNKEDSRFSQQNLHSKNKKLGLLIAGTSMLVFAGFSTKKPHAGNPNQQKNQRF</sequence>
<keyword evidence="1" id="KW-0812">Transmembrane</keyword>
<gene>
    <name evidence="2" type="ORF">CLUMA_CG020556</name>
</gene>
<dbReference type="Proteomes" id="UP000183832">
    <property type="component" value="Unassembled WGS sequence"/>
</dbReference>
<proteinExistence type="predicted"/>
<keyword evidence="1" id="KW-1133">Transmembrane helix</keyword>
<name>A0A1J1J5C5_9DIPT</name>
<feature type="transmembrane region" description="Helical" evidence="1">
    <location>
        <begin position="64"/>
        <end position="81"/>
    </location>
</feature>
<dbReference type="AlphaFoldDB" id="A0A1J1J5C5"/>